<accession>A0A191ZFR0</accession>
<reference evidence="1 2" key="1">
    <citation type="submission" date="2016-06" db="EMBL/GenBank/DDBJ databases">
        <title>Insight into the functional genes involving in sulfur oxidation in Pearl River water.</title>
        <authorList>
            <person name="Luo J."/>
            <person name="Tan X."/>
            <person name="Lin W."/>
        </authorList>
    </citation>
    <scope>NUCLEOTIDE SEQUENCE [LARGE SCALE GENOMIC DNA]</scope>
    <source>
        <strain evidence="1 2">LS2</strain>
    </source>
</reference>
<organism evidence="1 2">
    <name type="scientific">Halothiobacillus diazotrophicus</name>
    <dbReference type="NCBI Taxonomy" id="1860122"/>
    <lineage>
        <taxon>Bacteria</taxon>
        <taxon>Pseudomonadati</taxon>
        <taxon>Pseudomonadota</taxon>
        <taxon>Gammaproteobacteria</taxon>
        <taxon>Chromatiales</taxon>
        <taxon>Halothiobacillaceae</taxon>
        <taxon>Halothiobacillus</taxon>
    </lineage>
</organism>
<name>A0A191ZFR0_9GAMM</name>
<keyword evidence="2" id="KW-1185">Reference proteome</keyword>
<sequence>MNMNDQAQWYLNTFFTQGEFPGGLSFNAALNQCNLDGTMESLDRVDSLLDQIRTKIKPEFNAFLNVRANQNFLYLLCFYVGHVIAKSSGKAVRWLSYQDMLNEIPDNRQFFPECFQTSATCITPVSFFVPLHSITMRLFEPITTKSVRLSAEGNSVKNA</sequence>
<evidence type="ECO:0000313" key="1">
    <source>
        <dbReference type="EMBL" id="ANJ66719.1"/>
    </source>
</evidence>
<evidence type="ECO:0000313" key="2">
    <source>
        <dbReference type="Proteomes" id="UP000078596"/>
    </source>
</evidence>
<dbReference type="EMBL" id="CP016027">
    <property type="protein sequence ID" value="ANJ66719.1"/>
    <property type="molecule type" value="Genomic_DNA"/>
</dbReference>
<dbReference type="AlphaFoldDB" id="A0A191ZFR0"/>
<proteinExistence type="predicted"/>
<dbReference type="Proteomes" id="UP000078596">
    <property type="component" value="Chromosome"/>
</dbReference>
<protein>
    <submittedName>
        <fullName evidence="1">Uncharacterized protein</fullName>
    </submittedName>
</protein>
<dbReference type="KEGG" id="haz:A9404_04410"/>
<gene>
    <name evidence="1" type="ORF">A9404_04410</name>
</gene>